<evidence type="ECO:0000256" key="2">
    <source>
        <dbReference type="ARBA" id="ARBA00023004"/>
    </source>
</evidence>
<evidence type="ECO:0000313" key="6">
    <source>
        <dbReference type="EMBL" id="NMH87536.1"/>
    </source>
</evidence>
<dbReference type="Pfam" id="PF09990">
    <property type="entry name" value="DUF2231"/>
    <property type="match status" value="1"/>
</dbReference>
<dbReference type="InterPro" id="IPR032675">
    <property type="entry name" value="LRR_dom_sf"/>
</dbReference>
<accession>A0ABX1RVF5</accession>
<reference evidence="6 7" key="1">
    <citation type="submission" date="2020-04" db="EMBL/GenBank/DDBJ databases">
        <title>A Flavivirga sp. nov.</title>
        <authorList>
            <person name="Sun X."/>
        </authorList>
    </citation>
    <scope>NUCLEOTIDE SEQUENCE [LARGE SCALE GENOMIC DNA]</scope>
    <source>
        <strain evidence="6 7">Y03</strain>
    </source>
</reference>
<comment type="caution">
    <text evidence="6">The sequence shown here is derived from an EMBL/GenBank/DDBJ whole genome shotgun (WGS) entry which is preliminary data.</text>
</comment>
<dbReference type="Pfam" id="PF07635">
    <property type="entry name" value="PSCyt1"/>
    <property type="match status" value="1"/>
</dbReference>
<dbReference type="InterPro" id="IPR019251">
    <property type="entry name" value="DUF2231_TM"/>
</dbReference>
<dbReference type="EMBL" id="JABBHF010000004">
    <property type="protein sequence ID" value="NMH87536.1"/>
    <property type="molecule type" value="Genomic_DNA"/>
</dbReference>
<keyword evidence="1 3" id="KW-0479">Metal-binding</keyword>
<proteinExistence type="predicted"/>
<feature type="transmembrane region" description="Helical" evidence="4">
    <location>
        <begin position="84"/>
        <end position="101"/>
    </location>
</feature>
<keyword evidence="2 3" id="KW-0408">Iron</keyword>
<name>A0ABX1RVF5_9FLAO</name>
<feature type="transmembrane region" description="Helical" evidence="4">
    <location>
        <begin position="51"/>
        <end position="72"/>
    </location>
</feature>
<feature type="domain" description="Cytochrome c" evidence="5">
    <location>
        <begin position="168"/>
        <end position="307"/>
    </location>
</feature>
<evidence type="ECO:0000313" key="7">
    <source>
        <dbReference type="Proteomes" id="UP000746690"/>
    </source>
</evidence>
<feature type="transmembrane region" description="Helical" evidence="4">
    <location>
        <begin position="113"/>
        <end position="134"/>
    </location>
</feature>
<keyword evidence="3" id="KW-0349">Heme</keyword>
<keyword evidence="4" id="KW-0812">Transmembrane</keyword>
<dbReference type="PROSITE" id="PS51007">
    <property type="entry name" value="CYTC"/>
    <property type="match status" value="1"/>
</dbReference>
<dbReference type="Proteomes" id="UP000746690">
    <property type="component" value="Unassembled WGS sequence"/>
</dbReference>
<keyword evidence="4" id="KW-0472">Membrane</keyword>
<feature type="transmembrane region" description="Helical" evidence="4">
    <location>
        <begin position="20"/>
        <end position="39"/>
    </location>
</feature>
<dbReference type="PANTHER" id="PTHR35889:SF3">
    <property type="entry name" value="F-BOX DOMAIN-CONTAINING PROTEIN"/>
    <property type="match status" value="1"/>
</dbReference>
<evidence type="ECO:0000256" key="4">
    <source>
        <dbReference type="SAM" id="Phobius"/>
    </source>
</evidence>
<dbReference type="InterPro" id="IPR001611">
    <property type="entry name" value="Leu-rich_rpt"/>
</dbReference>
<organism evidence="6 7">
    <name type="scientific">Flavivirga algicola</name>
    <dbReference type="NCBI Taxonomy" id="2729136"/>
    <lineage>
        <taxon>Bacteria</taxon>
        <taxon>Pseudomonadati</taxon>
        <taxon>Bacteroidota</taxon>
        <taxon>Flavobacteriia</taxon>
        <taxon>Flavobacteriales</taxon>
        <taxon>Flavobacteriaceae</taxon>
        <taxon>Flavivirga</taxon>
    </lineage>
</organism>
<dbReference type="PANTHER" id="PTHR35889">
    <property type="entry name" value="CYCLOINULO-OLIGOSACCHARIDE FRUCTANOTRANSFERASE-RELATED"/>
    <property type="match status" value="1"/>
</dbReference>
<protein>
    <recommendedName>
        <fullName evidence="5">Cytochrome c domain-containing protein</fullName>
    </recommendedName>
</protein>
<keyword evidence="4" id="KW-1133">Transmembrane helix</keyword>
<dbReference type="PROSITE" id="PS51450">
    <property type="entry name" value="LRR"/>
    <property type="match status" value="1"/>
</dbReference>
<sequence length="468" mass="51926">MEASNQVSEFVIFIGRFHPLIVHLPIGILLIGILMHFLAKKKRFQYLDKAVSFTLAIGSISAILSCFLGYLLSFQGGYDADALFNHQWLGIAVGCFSLLAYSTRVWKKTRKSFVLNSIAMGILFIGLGLTGHLGGNLTHGSAYLTQYAPEPIRKIIGLAPKPKKRPPIMVLDSADIFLDVINPMVSNKCISCHNLEKTKGGLLLTSHASMLEGGENGPAIVAEDLQKSELFKRITLPEHHEDFMPPEGKKPFSEDDIKLIEFWILNGARPTGLLADIELDEDNTKLFENFLGLKDSQNNPLLADAEAGDSLVIRSLRSKGFKIESLSNESNLLDVSLSPNNIKGLESIEELLLLKDQIVHLKLSSLGLKDNNLKVIGQLNHLIRLNLHSNPITDSGISFLSELQNLESLNLYGTQIENKSLELLSTLKNLKRLYVWNTKVTKAKVEAFKNSRTDLDIIFGLALFIVKE</sequence>
<gene>
    <name evidence="6" type="ORF">HHX25_08475</name>
</gene>
<keyword evidence="7" id="KW-1185">Reference proteome</keyword>
<dbReference type="SUPFAM" id="SSF52058">
    <property type="entry name" value="L domain-like"/>
    <property type="match status" value="1"/>
</dbReference>
<evidence type="ECO:0000256" key="3">
    <source>
        <dbReference type="PROSITE-ProRule" id="PRU00433"/>
    </source>
</evidence>
<dbReference type="InterPro" id="IPR009056">
    <property type="entry name" value="Cyt_c-like_dom"/>
</dbReference>
<dbReference type="InterPro" id="IPR011429">
    <property type="entry name" value="Cyt_c_Planctomycete-type"/>
</dbReference>
<evidence type="ECO:0000256" key="1">
    <source>
        <dbReference type="ARBA" id="ARBA00022723"/>
    </source>
</evidence>
<dbReference type="RefSeq" id="WP_169672133.1">
    <property type="nucleotide sequence ID" value="NZ_JABBHF010000004.1"/>
</dbReference>
<evidence type="ECO:0000259" key="5">
    <source>
        <dbReference type="PROSITE" id="PS51007"/>
    </source>
</evidence>
<dbReference type="Gene3D" id="3.80.10.10">
    <property type="entry name" value="Ribonuclease Inhibitor"/>
    <property type="match status" value="1"/>
</dbReference>